<feature type="transmembrane region" description="Helical" evidence="5">
    <location>
        <begin position="27"/>
        <end position="48"/>
    </location>
</feature>
<feature type="transmembrane region" description="Helical" evidence="5">
    <location>
        <begin position="60"/>
        <end position="79"/>
    </location>
</feature>
<accession>A0AA41Y9E9</accession>
<dbReference type="PANTHER" id="PTHR37422">
    <property type="entry name" value="TEICHURONIC ACID BIOSYNTHESIS PROTEIN TUAE"/>
    <property type="match status" value="1"/>
</dbReference>
<dbReference type="RefSeq" id="WP_282590269.1">
    <property type="nucleotide sequence ID" value="NZ_JAPAAF010000002.1"/>
</dbReference>
<dbReference type="Pfam" id="PF04932">
    <property type="entry name" value="Wzy_C"/>
    <property type="match status" value="1"/>
</dbReference>
<dbReference type="EMBL" id="JAPAAF010000002">
    <property type="protein sequence ID" value="MCW0481660.1"/>
    <property type="molecule type" value="Genomic_DNA"/>
</dbReference>
<feature type="transmembrane region" description="Helical" evidence="5">
    <location>
        <begin position="115"/>
        <end position="133"/>
    </location>
</feature>
<organism evidence="7 8">
    <name type="scientific">Gaoshiqia sediminis</name>
    <dbReference type="NCBI Taxonomy" id="2986998"/>
    <lineage>
        <taxon>Bacteria</taxon>
        <taxon>Pseudomonadati</taxon>
        <taxon>Bacteroidota</taxon>
        <taxon>Bacteroidia</taxon>
        <taxon>Marinilabiliales</taxon>
        <taxon>Prolixibacteraceae</taxon>
        <taxon>Gaoshiqia</taxon>
    </lineage>
</organism>
<dbReference type="Proteomes" id="UP001163821">
    <property type="component" value="Unassembled WGS sequence"/>
</dbReference>
<dbReference type="PANTHER" id="PTHR37422:SF17">
    <property type="entry name" value="O-ANTIGEN LIGASE"/>
    <property type="match status" value="1"/>
</dbReference>
<feature type="domain" description="O-antigen ligase-related" evidence="6">
    <location>
        <begin position="188"/>
        <end position="322"/>
    </location>
</feature>
<comment type="caution">
    <text evidence="7">The sequence shown here is derived from an EMBL/GenBank/DDBJ whole genome shotgun (WGS) entry which is preliminary data.</text>
</comment>
<dbReference type="InterPro" id="IPR007016">
    <property type="entry name" value="O-antigen_ligase-rel_domated"/>
</dbReference>
<dbReference type="GO" id="GO:0016020">
    <property type="term" value="C:membrane"/>
    <property type="evidence" value="ECO:0007669"/>
    <property type="project" value="UniProtKB-SubCell"/>
</dbReference>
<reference evidence="7" key="1">
    <citation type="submission" date="2022-10" db="EMBL/GenBank/DDBJ databases">
        <title>Gaoshiqiia sediminis gen. nov., sp. nov., isolated from coastal sediment.</title>
        <authorList>
            <person name="Yu W.X."/>
            <person name="Mu D.S."/>
            <person name="Du J.Z."/>
            <person name="Liang Y.Q."/>
        </authorList>
    </citation>
    <scope>NUCLEOTIDE SEQUENCE</scope>
    <source>
        <strain evidence="7">A06</strain>
    </source>
</reference>
<evidence type="ECO:0000313" key="7">
    <source>
        <dbReference type="EMBL" id="MCW0481660.1"/>
    </source>
</evidence>
<keyword evidence="7" id="KW-0436">Ligase</keyword>
<comment type="subcellular location">
    <subcellularLocation>
        <location evidence="1">Membrane</location>
        <topology evidence="1">Multi-pass membrane protein</topology>
    </subcellularLocation>
</comment>
<evidence type="ECO:0000259" key="6">
    <source>
        <dbReference type="Pfam" id="PF04932"/>
    </source>
</evidence>
<name>A0AA41Y9E9_9BACT</name>
<protein>
    <submittedName>
        <fullName evidence="7">O-antigen ligase family protein</fullName>
    </submittedName>
</protein>
<feature type="transmembrane region" description="Helical" evidence="5">
    <location>
        <begin position="225"/>
        <end position="243"/>
    </location>
</feature>
<keyword evidence="8" id="KW-1185">Reference proteome</keyword>
<evidence type="ECO:0000313" key="8">
    <source>
        <dbReference type="Proteomes" id="UP001163821"/>
    </source>
</evidence>
<evidence type="ECO:0000256" key="1">
    <source>
        <dbReference type="ARBA" id="ARBA00004141"/>
    </source>
</evidence>
<dbReference type="GO" id="GO:0016874">
    <property type="term" value="F:ligase activity"/>
    <property type="evidence" value="ECO:0007669"/>
    <property type="project" value="UniProtKB-KW"/>
</dbReference>
<feature type="transmembrane region" description="Helical" evidence="5">
    <location>
        <begin position="341"/>
        <end position="361"/>
    </location>
</feature>
<feature type="transmembrane region" description="Helical" evidence="5">
    <location>
        <begin position="85"/>
        <end position="103"/>
    </location>
</feature>
<evidence type="ECO:0000256" key="4">
    <source>
        <dbReference type="ARBA" id="ARBA00023136"/>
    </source>
</evidence>
<dbReference type="InterPro" id="IPR051533">
    <property type="entry name" value="WaaL-like"/>
</dbReference>
<evidence type="ECO:0000256" key="3">
    <source>
        <dbReference type="ARBA" id="ARBA00022989"/>
    </source>
</evidence>
<feature type="transmembrane region" description="Helical" evidence="5">
    <location>
        <begin position="178"/>
        <end position="195"/>
    </location>
</feature>
<proteinExistence type="predicted"/>
<feature type="transmembrane region" description="Helical" evidence="5">
    <location>
        <begin position="153"/>
        <end position="171"/>
    </location>
</feature>
<dbReference type="AlphaFoldDB" id="A0AA41Y9E9"/>
<feature type="transmembrane region" description="Helical" evidence="5">
    <location>
        <begin position="305"/>
        <end position="329"/>
    </location>
</feature>
<keyword evidence="4 5" id="KW-0472">Membrane</keyword>
<gene>
    <name evidence="7" type="ORF">N2K84_02890</name>
</gene>
<keyword evidence="3 5" id="KW-1133">Transmembrane helix</keyword>
<keyword evidence="2 5" id="KW-0812">Transmembrane</keyword>
<evidence type="ECO:0000256" key="5">
    <source>
        <dbReference type="SAM" id="Phobius"/>
    </source>
</evidence>
<evidence type="ECO:0000256" key="2">
    <source>
        <dbReference type="ARBA" id="ARBA00022692"/>
    </source>
</evidence>
<sequence length="401" mass="45125">MRWLQQFALFIFFFSMNFEVWDPFQTGGFFSISRLTGIIYFVVSVPSMVRYRTGSEVRPVLNAILLFFCLLLFMNAIHAESVNDHILDNTILQNIVLFWVLVNHERTNQLVLEKGLLFFALGSTALALLFYQGIGIEYTDGRVSIFGDNENVIGQRMCISIIIVLMTVVQNRLQLGKFRYLLLFTIPVMLGLLVATGSRLAIVSFVIVFVAGLVLLKTKAYSAKMTVFVVGGILLLLIGYYSMQNEILRTRLLMSLHEGDLSNRDAIWEHLIPLIEENLLFGVGQSGYDAFCLATFGRDMSPHSVVMELLCFTGIAGLVIYLSFIYLIFWRSYLSYKQSGILLPILLIIIVVGMLLGSHILELKLGWSILAYITCGTLSACRADEPDILHSSTTYPTVIAE</sequence>